<dbReference type="GO" id="GO:0005634">
    <property type="term" value="C:nucleus"/>
    <property type="evidence" value="ECO:0007669"/>
    <property type="project" value="UniProtKB-ARBA"/>
</dbReference>
<dbReference type="Proteomes" id="UP000765509">
    <property type="component" value="Unassembled WGS sequence"/>
</dbReference>
<proteinExistence type="predicted"/>
<reference evidence="3" key="1">
    <citation type="submission" date="2021-03" db="EMBL/GenBank/DDBJ databases">
        <title>Draft genome sequence of rust myrtle Austropuccinia psidii MF-1, a brazilian biotype.</title>
        <authorList>
            <person name="Quecine M.C."/>
            <person name="Pachon D.M.R."/>
            <person name="Bonatelli M.L."/>
            <person name="Correr F.H."/>
            <person name="Franceschini L.M."/>
            <person name="Leite T.F."/>
            <person name="Margarido G.R.A."/>
            <person name="Almeida C.A."/>
            <person name="Ferrarezi J.A."/>
            <person name="Labate C.A."/>
        </authorList>
    </citation>
    <scope>NUCLEOTIDE SEQUENCE</scope>
    <source>
        <strain evidence="3">MF-1</strain>
    </source>
</reference>
<dbReference type="Gene3D" id="3.30.420.10">
    <property type="entry name" value="Ribonuclease H-like superfamily/Ribonuclease H"/>
    <property type="match status" value="1"/>
</dbReference>
<dbReference type="InterPro" id="IPR036397">
    <property type="entry name" value="RNaseH_sf"/>
</dbReference>
<dbReference type="OrthoDB" id="2273864at2759"/>
<evidence type="ECO:0000256" key="1">
    <source>
        <dbReference type="ARBA" id="ARBA00022884"/>
    </source>
</evidence>
<dbReference type="PANTHER" id="PTHR37984:SF5">
    <property type="entry name" value="PROTEIN NYNRIN-LIKE"/>
    <property type="match status" value="1"/>
</dbReference>
<protein>
    <recommendedName>
        <fullName evidence="2">Integrase catalytic domain-containing protein</fullName>
    </recommendedName>
</protein>
<dbReference type="GO" id="GO:0003723">
    <property type="term" value="F:RNA binding"/>
    <property type="evidence" value="ECO:0007669"/>
    <property type="project" value="UniProtKB-KW"/>
</dbReference>
<gene>
    <name evidence="3" type="ORF">O181_107821</name>
</gene>
<sequence length="155" mass="17899">MLPDFELVFNLYIDAAFSQVLEAGLHQIQSLDGEPREAVMSYLSRKLKDSEARFQEESRKHEKTYVLLQHIEDPKNSWETIKMDWVTGLVPGDKENHNSFLVIVDSFSKGVRCLSFQKEDTAINTEFLFCNNMEATCEVPKIIISSRDPKFTSEF</sequence>
<keyword evidence="1" id="KW-0694">RNA-binding</keyword>
<dbReference type="EMBL" id="AVOT02082008">
    <property type="protein sequence ID" value="MBW0568106.1"/>
    <property type="molecule type" value="Genomic_DNA"/>
</dbReference>
<dbReference type="InterPro" id="IPR050951">
    <property type="entry name" value="Retrovirus_Pol_polyprotein"/>
</dbReference>
<feature type="domain" description="Integrase catalytic" evidence="2">
    <location>
        <begin position="70"/>
        <end position="155"/>
    </location>
</feature>
<evidence type="ECO:0000259" key="2">
    <source>
        <dbReference type="PROSITE" id="PS50994"/>
    </source>
</evidence>
<evidence type="ECO:0000313" key="4">
    <source>
        <dbReference type="Proteomes" id="UP000765509"/>
    </source>
</evidence>
<dbReference type="PROSITE" id="PS50994">
    <property type="entry name" value="INTEGRASE"/>
    <property type="match status" value="1"/>
</dbReference>
<accession>A0A9Q3JU52</accession>
<keyword evidence="4" id="KW-1185">Reference proteome</keyword>
<dbReference type="AlphaFoldDB" id="A0A9Q3JU52"/>
<dbReference type="GO" id="GO:0015074">
    <property type="term" value="P:DNA integration"/>
    <property type="evidence" value="ECO:0007669"/>
    <property type="project" value="InterPro"/>
</dbReference>
<evidence type="ECO:0000313" key="3">
    <source>
        <dbReference type="EMBL" id="MBW0568106.1"/>
    </source>
</evidence>
<dbReference type="PANTHER" id="PTHR37984">
    <property type="entry name" value="PROTEIN CBG26694"/>
    <property type="match status" value="1"/>
</dbReference>
<dbReference type="InterPro" id="IPR001584">
    <property type="entry name" value="Integrase_cat-core"/>
</dbReference>
<dbReference type="InterPro" id="IPR012337">
    <property type="entry name" value="RNaseH-like_sf"/>
</dbReference>
<name>A0A9Q3JU52_9BASI</name>
<comment type="caution">
    <text evidence="3">The sequence shown here is derived from an EMBL/GenBank/DDBJ whole genome shotgun (WGS) entry which is preliminary data.</text>
</comment>
<dbReference type="SUPFAM" id="SSF53098">
    <property type="entry name" value="Ribonuclease H-like"/>
    <property type="match status" value="1"/>
</dbReference>
<organism evidence="3 4">
    <name type="scientific">Austropuccinia psidii MF-1</name>
    <dbReference type="NCBI Taxonomy" id="1389203"/>
    <lineage>
        <taxon>Eukaryota</taxon>
        <taxon>Fungi</taxon>
        <taxon>Dikarya</taxon>
        <taxon>Basidiomycota</taxon>
        <taxon>Pucciniomycotina</taxon>
        <taxon>Pucciniomycetes</taxon>
        <taxon>Pucciniales</taxon>
        <taxon>Sphaerophragmiaceae</taxon>
        <taxon>Austropuccinia</taxon>
    </lineage>
</organism>